<organism evidence="2">
    <name type="scientific">Oryza punctata</name>
    <name type="common">Red rice</name>
    <dbReference type="NCBI Taxonomy" id="4537"/>
    <lineage>
        <taxon>Eukaryota</taxon>
        <taxon>Viridiplantae</taxon>
        <taxon>Streptophyta</taxon>
        <taxon>Embryophyta</taxon>
        <taxon>Tracheophyta</taxon>
        <taxon>Spermatophyta</taxon>
        <taxon>Magnoliopsida</taxon>
        <taxon>Liliopsida</taxon>
        <taxon>Poales</taxon>
        <taxon>Poaceae</taxon>
        <taxon>BOP clade</taxon>
        <taxon>Oryzoideae</taxon>
        <taxon>Oryzeae</taxon>
        <taxon>Oryzinae</taxon>
        <taxon>Oryza</taxon>
    </lineage>
</organism>
<dbReference type="Gramene" id="OPUNC08G03300.1">
    <property type="protein sequence ID" value="OPUNC08G03300.1"/>
    <property type="gene ID" value="OPUNC08G03300"/>
</dbReference>
<protein>
    <submittedName>
        <fullName evidence="2">Uncharacterized protein</fullName>
    </submittedName>
</protein>
<evidence type="ECO:0000313" key="3">
    <source>
        <dbReference type="Proteomes" id="UP000026962"/>
    </source>
</evidence>
<dbReference type="Proteomes" id="UP000026962">
    <property type="component" value="Chromosome 8"/>
</dbReference>
<proteinExistence type="predicted"/>
<dbReference type="PANTHER" id="PTHR34361">
    <property type="entry name" value="OS08G0157800 PROTEIN"/>
    <property type="match status" value="1"/>
</dbReference>
<evidence type="ECO:0000256" key="1">
    <source>
        <dbReference type="SAM" id="MobiDB-lite"/>
    </source>
</evidence>
<dbReference type="HOGENOM" id="CLU_398167_0_0_1"/>
<sequence>MTSSSSTTAAAIPSASPSTLSPHAAPFALPARPVRAPLQDGDVSRSMDGSIVMHGADKISGDTHPASSSVTSCFRMESCDTVLPTSTCGANASQPRSWPEICRDTAYPSSICFTSAVFSHPSVMMASNHKQKNLLYSGMGSSGSRCSTVKIERPPNKISETNKISCSLMSNPSFTQDVSKSNEDTVKIASFPQILEVGTEICSKEASPVSHVRPLHISTAGFNPCGSVADDLKPDPSECSVDSPCWRGASDSHLSSFDVFQTSSPQLITQESKAFGAGQKPSTFQNEVLTASQNVDIIENKQFQSHVELSMSMKSGDIGKKQTEVSHNKELESAEQCAAKCTAEQKYSLELRENSVKRSGLNFAAPDFIPSSVGKSKNIKGSCSMTGRDISGILKAMGNLSEMLRDSCSLDENELDEHEHTLLQSVIENLQTCLDKKRKGLMNDGGYEAGLRAPHSQSAVSKSDAGDYRGSCTTNGGNDSITVNKSVGPSHMLSVFGRNSLTCSQPSFNNIPRIPCEEDHSQILIYKNLWIDAERTNCELKYLLKQNRMKIGQESSMAHIVGPRNPSSQACDFGAGPSNSYGAAISYAPTLCFPKGDPTEETSKARNTDLLYPGDRIRLGDNSVPSCSASTINHPIRPNNFQGDHLTVLEETGLHHHAQPVLQLAPSRAHRELRIRAMDEASGHSCFTGADSILSGNSEYGLSSDWEHVLKEEISWS</sequence>
<keyword evidence="3" id="KW-1185">Reference proteome</keyword>
<dbReference type="OMA" id="WIDAERT"/>
<dbReference type="AlphaFoldDB" id="A0A0E0LRG2"/>
<name>A0A0E0LRG2_ORYPU</name>
<dbReference type="PANTHER" id="PTHR34361:SF2">
    <property type="entry name" value="OS08G0157800 PROTEIN"/>
    <property type="match status" value="1"/>
</dbReference>
<reference evidence="2" key="2">
    <citation type="submission" date="2018-05" db="EMBL/GenBank/DDBJ databases">
        <title>OpunRS2 (Oryza punctata Reference Sequence Version 2).</title>
        <authorList>
            <person name="Zhang J."/>
            <person name="Kudrna D."/>
            <person name="Lee S."/>
            <person name="Talag J."/>
            <person name="Welchert J."/>
            <person name="Wing R.A."/>
        </authorList>
    </citation>
    <scope>NUCLEOTIDE SEQUENCE [LARGE SCALE GENOMIC DNA]</scope>
</reference>
<reference evidence="2" key="1">
    <citation type="submission" date="2015-04" db="UniProtKB">
        <authorList>
            <consortium name="EnsemblPlants"/>
        </authorList>
    </citation>
    <scope>IDENTIFICATION</scope>
</reference>
<evidence type="ECO:0000313" key="2">
    <source>
        <dbReference type="EnsemblPlants" id="OPUNC08G03300.1"/>
    </source>
</evidence>
<dbReference type="eggNOG" id="ENOG502RM6I">
    <property type="taxonomic scope" value="Eukaryota"/>
</dbReference>
<accession>A0A0E0LRG2</accession>
<feature type="region of interest" description="Disordered" evidence="1">
    <location>
        <begin position="1"/>
        <end position="24"/>
    </location>
</feature>
<dbReference type="EnsemblPlants" id="OPUNC08G03300.1">
    <property type="protein sequence ID" value="OPUNC08G03300.1"/>
    <property type="gene ID" value="OPUNC08G03300"/>
</dbReference>
<feature type="compositionally biased region" description="Low complexity" evidence="1">
    <location>
        <begin position="1"/>
        <end position="22"/>
    </location>
</feature>
<dbReference type="STRING" id="4537.A0A0E0LRG2"/>